<dbReference type="Pfam" id="PF00293">
    <property type="entry name" value="NUDIX"/>
    <property type="match status" value="1"/>
</dbReference>
<dbReference type="PANTHER" id="PTHR43046">
    <property type="entry name" value="GDP-MANNOSE MANNOSYL HYDROLASE"/>
    <property type="match status" value="1"/>
</dbReference>
<dbReference type="InterPro" id="IPR020476">
    <property type="entry name" value="Nudix_hydrolase"/>
</dbReference>
<dbReference type="InterPro" id="IPR015797">
    <property type="entry name" value="NUDIX_hydrolase-like_dom_sf"/>
</dbReference>
<dbReference type="KEGG" id="paun:MJA45_23930"/>
<comment type="similarity">
    <text evidence="3">Belongs to the Nudix hydrolase family.</text>
</comment>
<evidence type="ECO:0000256" key="1">
    <source>
        <dbReference type="ARBA" id="ARBA00001946"/>
    </source>
</evidence>
<comment type="cofactor">
    <cofactor evidence="1">
        <name>Mg(2+)</name>
        <dbReference type="ChEBI" id="CHEBI:18420"/>
    </cofactor>
</comment>
<feature type="coiled-coil region" evidence="4">
    <location>
        <begin position="133"/>
        <end position="160"/>
    </location>
</feature>
<keyword evidence="2 3" id="KW-0378">Hydrolase</keyword>
<dbReference type="InterPro" id="IPR000086">
    <property type="entry name" value="NUDIX_hydrolase_dom"/>
</dbReference>
<evidence type="ECO:0000259" key="5">
    <source>
        <dbReference type="PROSITE" id="PS51462"/>
    </source>
</evidence>
<evidence type="ECO:0000313" key="6">
    <source>
        <dbReference type="EMBL" id="WNQ10637.1"/>
    </source>
</evidence>
<evidence type="ECO:0000313" key="7">
    <source>
        <dbReference type="Proteomes" id="UP001305702"/>
    </source>
</evidence>
<dbReference type="CDD" id="cd02883">
    <property type="entry name" value="NUDIX_Hydrolase"/>
    <property type="match status" value="1"/>
</dbReference>
<dbReference type="PANTHER" id="PTHR43046:SF14">
    <property type="entry name" value="MUTT_NUDIX FAMILY PROTEIN"/>
    <property type="match status" value="1"/>
</dbReference>
<feature type="domain" description="Nudix hydrolase" evidence="5">
    <location>
        <begin position="23"/>
        <end position="156"/>
    </location>
</feature>
<dbReference type="GO" id="GO:0016787">
    <property type="term" value="F:hydrolase activity"/>
    <property type="evidence" value="ECO:0007669"/>
    <property type="project" value="UniProtKB-KW"/>
</dbReference>
<evidence type="ECO:0000256" key="2">
    <source>
        <dbReference type="ARBA" id="ARBA00022801"/>
    </source>
</evidence>
<proteinExistence type="inferred from homology"/>
<sequence>MKLMDRLTDSDLYGGPPEWLSSISRKAARGVLMDEHDRVALMFMARRGLYKLPGGGMEAGESREETFLRELLEETGCEAEITHELGYFEEHKVKNRYMQVSYCYIARALSCTDEIKLTENERRLGMQVRWMSWQEARERMREAENERHDYSSRFMVLRDRRILEAAYRQWSQLPEGRA</sequence>
<dbReference type="RefSeq" id="WP_315604411.1">
    <property type="nucleotide sequence ID" value="NZ_CP130318.1"/>
</dbReference>
<dbReference type="PROSITE" id="PS00893">
    <property type="entry name" value="NUDIX_BOX"/>
    <property type="match status" value="1"/>
</dbReference>
<evidence type="ECO:0000256" key="4">
    <source>
        <dbReference type="SAM" id="Coils"/>
    </source>
</evidence>
<dbReference type="Proteomes" id="UP001305702">
    <property type="component" value="Chromosome"/>
</dbReference>
<keyword evidence="4" id="KW-0175">Coiled coil</keyword>
<protein>
    <submittedName>
        <fullName evidence="6">NUDIX domain-containing protein</fullName>
    </submittedName>
</protein>
<dbReference type="PROSITE" id="PS51462">
    <property type="entry name" value="NUDIX"/>
    <property type="match status" value="1"/>
</dbReference>
<dbReference type="InterPro" id="IPR020084">
    <property type="entry name" value="NUDIX_hydrolase_CS"/>
</dbReference>
<dbReference type="Gene3D" id="3.90.79.10">
    <property type="entry name" value="Nucleoside Triphosphate Pyrophosphohydrolase"/>
    <property type="match status" value="1"/>
</dbReference>
<dbReference type="SUPFAM" id="SSF55811">
    <property type="entry name" value="Nudix"/>
    <property type="match status" value="1"/>
</dbReference>
<keyword evidence="7" id="KW-1185">Reference proteome</keyword>
<dbReference type="EMBL" id="CP130318">
    <property type="protein sequence ID" value="WNQ10637.1"/>
    <property type="molecule type" value="Genomic_DNA"/>
</dbReference>
<name>A0AA96LFL3_9BACL</name>
<organism evidence="6 7">
    <name type="scientific">Paenibacillus aurantius</name>
    <dbReference type="NCBI Taxonomy" id="2918900"/>
    <lineage>
        <taxon>Bacteria</taxon>
        <taxon>Bacillati</taxon>
        <taxon>Bacillota</taxon>
        <taxon>Bacilli</taxon>
        <taxon>Bacillales</taxon>
        <taxon>Paenibacillaceae</taxon>
        <taxon>Paenibacillus</taxon>
    </lineage>
</organism>
<dbReference type="PRINTS" id="PR00502">
    <property type="entry name" value="NUDIXFAMILY"/>
</dbReference>
<reference evidence="6 7" key="1">
    <citation type="submission" date="2022-02" db="EMBL/GenBank/DDBJ databases">
        <title>Paenibacillus sp. MBLB1776 Whole Genome Shotgun Sequencing.</title>
        <authorList>
            <person name="Hwang C.Y."/>
            <person name="Cho E.-S."/>
            <person name="Seo M.-J."/>
        </authorList>
    </citation>
    <scope>NUCLEOTIDE SEQUENCE [LARGE SCALE GENOMIC DNA]</scope>
    <source>
        <strain evidence="6 7">MBLB1776</strain>
    </source>
</reference>
<accession>A0AA96LFL3</accession>
<evidence type="ECO:0000256" key="3">
    <source>
        <dbReference type="RuleBase" id="RU003476"/>
    </source>
</evidence>
<gene>
    <name evidence="6" type="ORF">MJA45_23930</name>
</gene>
<dbReference type="AlphaFoldDB" id="A0AA96LFL3"/>